<dbReference type="Gene3D" id="3.40.630.190">
    <property type="entry name" value="LCP protein"/>
    <property type="match status" value="1"/>
</dbReference>
<evidence type="ECO:0000313" key="6">
    <source>
        <dbReference type="Proteomes" id="UP000318093"/>
    </source>
</evidence>
<comment type="similarity">
    <text evidence="1">Belongs to the LytR/CpsA/Psr (LCP) family.</text>
</comment>
<dbReference type="PANTHER" id="PTHR33392:SF6">
    <property type="entry name" value="POLYISOPRENYL-TEICHOIC ACID--PEPTIDOGLYCAN TEICHOIC ACID TRANSFERASE TAGU"/>
    <property type="match status" value="1"/>
</dbReference>
<evidence type="ECO:0000256" key="1">
    <source>
        <dbReference type="ARBA" id="ARBA00006068"/>
    </source>
</evidence>
<dbReference type="Proteomes" id="UP000318093">
    <property type="component" value="Unassembled WGS sequence"/>
</dbReference>
<keyword evidence="3" id="KW-1133">Transmembrane helix</keyword>
<protein>
    <submittedName>
        <fullName evidence="5">LytR family transcriptional regulator</fullName>
    </submittedName>
</protein>
<feature type="region of interest" description="Disordered" evidence="2">
    <location>
        <begin position="1"/>
        <end position="53"/>
    </location>
</feature>
<sequence length="448" mass="48359">MMEIMVSFSGDSPAHPERPVTASEATETPLGPAAGRPHGPIQNGPAAAAQPRRRWERPIRWGRVGIQVVAACLIGAVVGIGLSMTPLRIALPGSPLLRQRTNVLIMGLDRTVSERNPKVVYPVTRTTTLVAASFDPASRRVYLLSVPRDTRTSIPGHGTTKINAAHAYGGTRLSIRTVENVLGVRFPYYIELSERGFVRLIDAVGGVNVHIEKNLNYDDNWDGLHIHLKKGYRRLGGKAAMEYVRFRHDPLGDIGRIKRGQQVMNALLDEFRQPRIVTHLPRMLRVFREDAQTNLSRAQLVALALFGAGLGPGGLVRETLPGSFGQSDWIPDLPRDHSLVARMFYDVDAESLAHTTAELLASPANPDAAGDALARVTALGVRLVGFATSSSDSPTAVILHHGDRRVAEIVAALVGARTVIDSPSAGGPDLTVILTDTTTAIPAPLPRQ</sequence>
<evidence type="ECO:0000256" key="3">
    <source>
        <dbReference type="SAM" id="Phobius"/>
    </source>
</evidence>
<dbReference type="Pfam" id="PF03816">
    <property type="entry name" value="LytR_cpsA_psr"/>
    <property type="match status" value="1"/>
</dbReference>
<evidence type="ECO:0000259" key="4">
    <source>
        <dbReference type="Pfam" id="PF03816"/>
    </source>
</evidence>
<feature type="domain" description="Cell envelope-related transcriptional attenuator" evidence="4">
    <location>
        <begin position="125"/>
        <end position="271"/>
    </location>
</feature>
<name>A0A537JKB4_9BACT</name>
<feature type="transmembrane region" description="Helical" evidence="3">
    <location>
        <begin position="61"/>
        <end position="82"/>
    </location>
</feature>
<reference evidence="5 6" key="1">
    <citation type="journal article" date="2019" name="Nat. Microbiol.">
        <title>Mediterranean grassland soil C-N compound turnover is dependent on rainfall and depth, and is mediated by genomically divergent microorganisms.</title>
        <authorList>
            <person name="Diamond S."/>
            <person name="Andeer P.F."/>
            <person name="Li Z."/>
            <person name="Crits-Christoph A."/>
            <person name="Burstein D."/>
            <person name="Anantharaman K."/>
            <person name="Lane K.R."/>
            <person name="Thomas B.C."/>
            <person name="Pan C."/>
            <person name="Northen T.R."/>
            <person name="Banfield J.F."/>
        </authorList>
    </citation>
    <scope>NUCLEOTIDE SEQUENCE [LARGE SCALE GENOMIC DNA]</scope>
    <source>
        <strain evidence="5">NP_6</strain>
    </source>
</reference>
<organism evidence="5 6">
    <name type="scientific">Candidatus Segetimicrobium genomatis</name>
    <dbReference type="NCBI Taxonomy" id="2569760"/>
    <lineage>
        <taxon>Bacteria</taxon>
        <taxon>Bacillati</taxon>
        <taxon>Candidatus Sysuimicrobiota</taxon>
        <taxon>Candidatus Sysuimicrobiia</taxon>
        <taxon>Candidatus Sysuimicrobiales</taxon>
        <taxon>Candidatus Segetimicrobiaceae</taxon>
        <taxon>Candidatus Segetimicrobium</taxon>
    </lineage>
</organism>
<dbReference type="PANTHER" id="PTHR33392">
    <property type="entry name" value="POLYISOPRENYL-TEICHOIC ACID--PEPTIDOGLYCAN TEICHOIC ACID TRANSFERASE TAGU"/>
    <property type="match status" value="1"/>
</dbReference>
<dbReference type="NCBIfam" id="TIGR00350">
    <property type="entry name" value="lytR_cpsA_psr"/>
    <property type="match status" value="1"/>
</dbReference>
<dbReference type="InterPro" id="IPR050922">
    <property type="entry name" value="LytR/CpsA/Psr_CW_biosynth"/>
</dbReference>
<keyword evidence="3" id="KW-0472">Membrane</keyword>
<comment type="caution">
    <text evidence="5">The sequence shown here is derived from an EMBL/GenBank/DDBJ whole genome shotgun (WGS) entry which is preliminary data.</text>
</comment>
<proteinExistence type="inferred from homology"/>
<dbReference type="AlphaFoldDB" id="A0A537JKB4"/>
<accession>A0A537JKB4</accession>
<dbReference type="InterPro" id="IPR004474">
    <property type="entry name" value="LytR_CpsA_psr"/>
</dbReference>
<evidence type="ECO:0000313" key="5">
    <source>
        <dbReference type="EMBL" id="TMI83566.1"/>
    </source>
</evidence>
<keyword evidence="3" id="KW-0812">Transmembrane</keyword>
<gene>
    <name evidence="5" type="ORF">E6H03_03500</name>
</gene>
<evidence type="ECO:0000256" key="2">
    <source>
        <dbReference type="SAM" id="MobiDB-lite"/>
    </source>
</evidence>
<dbReference type="EMBL" id="VBAN01000104">
    <property type="protein sequence ID" value="TMI83566.1"/>
    <property type="molecule type" value="Genomic_DNA"/>
</dbReference>